<evidence type="ECO:0000256" key="1">
    <source>
        <dbReference type="ARBA" id="ARBA00004651"/>
    </source>
</evidence>
<evidence type="ECO:0000256" key="4">
    <source>
        <dbReference type="ARBA" id="ARBA00022989"/>
    </source>
</evidence>
<name>A0ABD2NAG6_9CUCU</name>
<accession>A0ABD2NAG6</accession>
<protein>
    <recommendedName>
        <fullName evidence="11">Ionotropic receptor</fullName>
    </recommendedName>
</protein>
<feature type="transmembrane region" description="Helical" evidence="8">
    <location>
        <begin position="283"/>
        <end position="303"/>
    </location>
</feature>
<comment type="subcellular location">
    <subcellularLocation>
        <location evidence="1">Cell membrane</location>
        <topology evidence="1">Multi-pass membrane protein</topology>
    </subcellularLocation>
</comment>
<dbReference type="InterPro" id="IPR052192">
    <property type="entry name" value="Insect_Ionotropic_Sensory_Rcpt"/>
</dbReference>
<evidence type="ECO:0000313" key="9">
    <source>
        <dbReference type="EMBL" id="KAL3275603.1"/>
    </source>
</evidence>
<keyword evidence="6" id="KW-0675">Receptor</keyword>
<dbReference type="PANTHER" id="PTHR42643:SF30">
    <property type="entry name" value="IONOTROPIC RECEPTOR 40A-RELATED"/>
    <property type="match status" value="1"/>
</dbReference>
<gene>
    <name evidence="9" type="ORF">HHI36_020356</name>
</gene>
<dbReference type="AlphaFoldDB" id="A0ABD2NAG6"/>
<dbReference type="EMBL" id="JABFTP020000083">
    <property type="protein sequence ID" value="KAL3275603.1"/>
    <property type="molecule type" value="Genomic_DNA"/>
</dbReference>
<evidence type="ECO:0000256" key="2">
    <source>
        <dbReference type="ARBA" id="ARBA00022475"/>
    </source>
</evidence>
<reference evidence="9 10" key="1">
    <citation type="journal article" date="2021" name="BMC Biol.">
        <title>Horizontally acquired antibacterial genes associated with adaptive radiation of ladybird beetles.</title>
        <authorList>
            <person name="Li H.S."/>
            <person name="Tang X.F."/>
            <person name="Huang Y.H."/>
            <person name="Xu Z.Y."/>
            <person name="Chen M.L."/>
            <person name="Du X.Y."/>
            <person name="Qiu B.Y."/>
            <person name="Chen P.T."/>
            <person name="Zhang W."/>
            <person name="Slipinski A."/>
            <person name="Escalona H.E."/>
            <person name="Waterhouse R.M."/>
            <person name="Zwick A."/>
            <person name="Pang H."/>
        </authorList>
    </citation>
    <scope>NUCLEOTIDE SEQUENCE [LARGE SCALE GENOMIC DNA]</scope>
    <source>
        <strain evidence="9">SYSU2018</strain>
    </source>
</reference>
<evidence type="ECO:0008006" key="11">
    <source>
        <dbReference type="Google" id="ProtNLM"/>
    </source>
</evidence>
<evidence type="ECO:0000256" key="3">
    <source>
        <dbReference type="ARBA" id="ARBA00022692"/>
    </source>
</evidence>
<keyword evidence="7" id="KW-0325">Glycoprotein</keyword>
<sequence>MLLVPRPNLQSLLLCINKLIFWEINENYTNTVYVAGSYHIDFPVIRYTNLTYDYVEALFTNAVQTAADHPFKPTIFLIDSERIYPDLEDFFSILNLSPFFNSIARYIIIDENPSVTMAQVMKSAKMTNVIFVQPSSGKIRTMTPFRNKQFFFDITSLEDSGTCDNLTARVQQTSRDLFNIEDKEFWKGWKLKFCYREICKDCNRGNEYKIFEIILATLQMEREYLPIKNFDETCAIMYGHLMRNHQQMGFQYTIPYMYDAMWWFIPQPELHVTEWFPFKIFSFLLWGLYITSIFFITAVWLLIKLIREKHISLIDSLKVFKISSILFLEQNTNWITVPLSEAELKIICIFLAFMLNAIYKGKLLYVLLRKEYVPHNYTVNEMHKQNLTVGYSITDMSQRSFIMYNGIQRKCNSSFECLSRAAFKKEFPVIAFGRDEKDARPFLFDENGRYLLRKLTPAFSISNDVAVVIPGHPFFHIFNKYILYLLDHGFVEYITRSSVELSTELTLENEILRLEHVKAPGLILVIGVTLSIVAFVFEYFKWSSSKMANKVKHT</sequence>
<dbReference type="PANTHER" id="PTHR42643">
    <property type="entry name" value="IONOTROPIC RECEPTOR 20A-RELATED"/>
    <property type="match status" value="1"/>
</dbReference>
<dbReference type="Proteomes" id="UP001516400">
    <property type="component" value="Unassembled WGS sequence"/>
</dbReference>
<evidence type="ECO:0000256" key="8">
    <source>
        <dbReference type="SAM" id="Phobius"/>
    </source>
</evidence>
<keyword evidence="3 8" id="KW-0812">Transmembrane</keyword>
<organism evidence="9 10">
    <name type="scientific">Cryptolaemus montrouzieri</name>
    <dbReference type="NCBI Taxonomy" id="559131"/>
    <lineage>
        <taxon>Eukaryota</taxon>
        <taxon>Metazoa</taxon>
        <taxon>Ecdysozoa</taxon>
        <taxon>Arthropoda</taxon>
        <taxon>Hexapoda</taxon>
        <taxon>Insecta</taxon>
        <taxon>Pterygota</taxon>
        <taxon>Neoptera</taxon>
        <taxon>Endopterygota</taxon>
        <taxon>Coleoptera</taxon>
        <taxon>Polyphaga</taxon>
        <taxon>Cucujiformia</taxon>
        <taxon>Coccinelloidea</taxon>
        <taxon>Coccinellidae</taxon>
        <taxon>Scymninae</taxon>
        <taxon>Scymnini</taxon>
        <taxon>Cryptolaemus</taxon>
    </lineage>
</organism>
<evidence type="ECO:0000256" key="6">
    <source>
        <dbReference type="ARBA" id="ARBA00023170"/>
    </source>
</evidence>
<keyword evidence="10" id="KW-1185">Reference proteome</keyword>
<evidence type="ECO:0000313" key="10">
    <source>
        <dbReference type="Proteomes" id="UP001516400"/>
    </source>
</evidence>
<evidence type="ECO:0000256" key="7">
    <source>
        <dbReference type="ARBA" id="ARBA00023180"/>
    </source>
</evidence>
<dbReference type="GO" id="GO:0005886">
    <property type="term" value="C:plasma membrane"/>
    <property type="evidence" value="ECO:0007669"/>
    <property type="project" value="UniProtKB-SubCell"/>
</dbReference>
<feature type="transmembrane region" description="Helical" evidence="8">
    <location>
        <begin position="521"/>
        <end position="540"/>
    </location>
</feature>
<keyword evidence="4 8" id="KW-1133">Transmembrane helix</keyword>
<evidence type="ECO:0000256" key="5">
    <source>
        <dbReference type="ARBA" id="ARBA00023136"/>
    </source>
</evidence>
<keyword evidence="5 8" id="KW-0472">Membrane</keyword>
<comment type="caution">
    <text evidence="9">The sequence shown here is derived from an EMBL/GenBank/DDBJ whole genome shotgun (WGS) entry which is preliminary data.</text>
</comment>
<proteinExistence type="predicted"/>
<keyword evidence="2" id="KW-1003">Cell membrane</keyword>